<evidence type="ECO:0000256" key="1">
    <source>
        <dbReference type="SAM" id="Phobius"/>
    </source>
</evidence>
<name>A0A240C351_SERFI</name>
<dbReference type="RefSeq" id="WP_061795296.1">
    <property type="nucleotide sequence ID" value="NZ_CAMIQD010000001.1"/>
</dbReference>
<feature type="transmembrane region" description="Helical" evidence="1">
    <location>
        <begin position="94"/>
        <end position="113"/>
    </location>
</feature>
<protein>
    <submittedName>
        <fullName evidence="2">Protein of uncharacterized function (DUF2946)</fullName>
    </submittedName>
</protein>
<dbReference type="Proteomes" id="UP000215134">
    <property type="component" value="Chromosome 1"/>
</dbReference>
<evidence type="ECO:0000313" key="3">
    <source>
        <dbReference type="Proteomes" id="UP000215134"/>
    </source>
</evidence>
<dbReference type="Pfam" id="PF11162">
    <property type="entry name" value="DUF2946"/>
    <property type="match status" value="1"/>
</dbReference>
<gene>
    <name evidence="2" type="ORF">SAMEA4384070_02489</name>
</gene>
<proteinExistence type="predicted"/>
<sequence length="150" mass="16249">MSRLRQQRLTACTAILAVLLLFVAPTVSKSLMHHQGMGSANPAEAASAVTPADDAPAMSHMAHSHPMAMPDPPAGTGHHAMGMGEDIACGYCELLIHVPLLLWLFAPLLWLMTRIAQAPRPVRLLPPSIRRLALRQRPRAPPAPPFFFVS</sequence>
<keyword evidence="1" id="KW-0472">Membrane</keyword>
<dbReference type="EMBL" id="LT906479">
    <property type="protein sequence ID" value="SNW01566.1"/>
    <property type="molecule type" value="Genomic_DNA"/>
</dbReference>
<dbReference type="KEGG" id="sfj:SAMEA4384070_2489"/>
<keyword evidence="1" id="KW-0812">Transmembrane</keyword>
<keyword evidence="3" id="KW-1185">Reference proteome</keyword>
<organism evidence="2 3">
    <name type="scientific">Serratia ficaria</name>
    <dbReference type="NCBI Taxonomy" id="61651"/>
    <lineage>
        <taxon>Bacteria</taxon>
        <taxon>Pseudomonadati</taxon>
        <taxon>Pseudomonadota</taxon>
        <taxon>Gammaproteobacteria</taxon>
        <taxon>Enterobacterales</taxon>
        <taxon>Yersiniaceae</taxon>
        <taxon>Serratia</taxon>
    </lineage>
</organism>
<accession>A0A240C351</accession>
<reference evidence="2 3" key="1">
    <citation type="submission" date="2017-06" db="EMBL/GenBank/DDBJ databases">
        <authorList>
            <consortium name="Pathogen Informatics"/>
        </authorList>
    </citation>
    <scope>NUCLEOTIDE SEQUENCE [LARGE SCALE GENOMIC DNA]</scope>
    <source>
        <strain evidence="2 3">NCTC12148</strain>
    </source>
</reference>
<dbReference type="OrthoDB" id="6507184at2"/>
<dbReference type="AlphaFoldDB" id="A0A240C351"/>
<evidence type="ECO:0000313" key="2">
    <source>
        <dbReference type="EMBL" id="SNW01566.1"/>
    </source>
</evidence>
<keyword evidence="1" id="KW-1133">Transmembrane helix</keyword>
<dbReference type="InterPro" id="IPR021333">
    <property type="entry name" value="DUF2946"/>
</dbReference>
<dbReference type="GeneID" id="75027645"/>